<dbReference type="EMBL" id="JADWDJ010000023">
    <property type="protein sequence ID" value="KAG5262215.1"/>
    <property type="molecule type" value="Genomic_DNA"/>
</dbReference>
<evidence type="ECO:0000313" key="2">
    <source>
        <dbReference type="EMBL" id="KAG5262215.1"/>
    </source>
</evidence>
<protein>
    <submittedName>
        <fullName evidence="2">Uncharacterized protein</fullName>
    </submittedName>
</protein>
<dbReference type="Proteomes" id="UP000823561">
    <property type="component" value="Chromosome 23"/>
</dbReference>
<organism evidence="2 3">
    <name type="scientific">Alosa alosa</name>
    <name type="common">allis shad</name>
    <dbReference type="NCBI Taxonomy" id="278164"/>
    <lineage>
        <taxon>Eukaryota</taxon>
        <taxon>Metazoa</taxon>
        <taxon>Chordata</taxon>
        <taxon>Craniata</taxon>
        <taxon>Vertebrata</taxon>
        <taxon>Euteleostomi</taxon>
        <taxon>Actinopterygii</taxon>
        <taxon>Neopterygii</taxon>
        <taxon>Teleostei</taxon>
        <taxon>Clupei</taxon>
        <taxon>Clupeiformes</taxon>
        <taxon>Clupeoidei</taxon>
        <taxon>Clupeidae</taxon>
        <taxon>Alosa</taxon>
    </lineage>
</organism>
<keyword evidence="3" id="KW-1185">Reference proteome</keyword>
<feature type="region of interest" description="Disordered" evidence="1">
    <location>
        <begin position="56"/>
        <end position="80"/>
    </location>
</feature>
<evidence type="ECO:0000313" key="3">
    <source>
        <dbReference type="Proteomes" id="UP000823561"/>
    </source>
</evidence>
<reference evidence="2" key="1">
    <citation type="submission" date="2020-10" db="EMBL/GenBank/DDBJ databases">
        <title>Chromosome-scale genome assembly of the Allis shad, Alosa alosa.</title>
        <authorList>
            <person name="Margot Z."/>
            <person name="Christophe K."/>
            <person name="Cabau C."/>
            <person name="Louis A."/>
            <person name="Berthelot C."/>
            <person name="Parey E."/>
            <person name="Roest Crollius H."/>
            <person name="Montfort J."/>
            <person name="Robinson-Rechavi M."/>
            <person name="Bucao C."/>
            <person name="Bouchez O."/>
            <person name="Gislard M."/>
            <person name="Lluch J."/>
            <person name="Milhes M."/>
            <person name="Lampietro C."/>
            <person name="Lopez Roques C."/>
            <person name="Donnadieu C."/>
            <person name="Braasch I."/>
            <person name="Desvignes T."/>
            <person name="Postlethwait J."/>
            <person name="Bobe J."/>
            <person name="Guiguen Y."/>
        </authorList>
    </citation>
    <scope>NUCLEOTIDE SEQUENCE</scope>
    <source>
        <strain evidence="2">M-15738</strain>
        <tissue evidence="2">Blood</tissue>
    </source>
</reference>
<accession>A0AAV6FHT1</accession>
<sequence>MCAYMFLLKPSSRSRACVFSDGVKCGAVTLARETDQAESSPDFTPKSRHAINKRLQGDLWPPLSSPSTVPVCPKLSDGTT</sequence>
<evidence type="ECO:0000256" key="1">
    <source>
        <dbReference type="SAM" id="MobiDB-lite"/>
    </source>
</evidence>
<dbReference type="AlphaFoldDB" id="A0AAV6FHT1"/>
<comment type="caution">
    <text evidence="2">The sequence shown here is derived from an EMBL/GenBank/DDBJ whole genome shotgun (WGS) entry which is preliminary data.</text>
</comment>
<proteinExistence type="predicted"/>
<name>A0AAV6FHT1_9TELE</name>
<gene>
    <name evidence="2" type="ORF">AALO_G00293470</name>
</gene>